<evidence type="ECO:0000256" key="4">
    <source>
        <dbReference type="ARBA" id="ARBA00023136"/>
    </source>
</evidence>
<evidence type="ECO:0000256" key="5">
    <source>
        <dbReference type="RuleBase" id="RU363107"/>
    </source>
</evidence>
<evidence type="ECO:0000313" key="6">
    <source>
        <dbReference type="EMBL" id="EEA05552.1"/>
    </source>
</evidence>
<comment type="similarity">
    <text evidence="5">Belongs to the PRA1 family.</text>
</comment>
<keyword evidence="3 5" id="KW-1133">Transmembrane helix</keyword>
<dbReference type="AlphaFoldDB" id="B6AB00"/>
<evidence type="ECO:0000256" key="2">
    <source>
        <dbReference type="ARBA" id="ARBA00022692"/>
    </source>
</evidence>
<dbReference type="Proteomes" id="UP000001460">
    <property type="component" value="Unassembled WGS sequence"/>
</dbReference>
<comment type="subcellular location">
    <subcellularLocation>
        <location evidence="1 5">Membrane</location>
        <topology evidence="1 5">Multi-pass membrane protein</topology>
    </subcellularLocation>
</comment>
<organism evidence="6 7">
    <name type="scientific">Cryptosporidium muris (strain RN66)</name>
    <dbReference type="NCBI Taxonomy" id="441375"/>
    <lineage>
        <taxon>Eukaryota</taxon>
        <taxon>Sar</taxon>
        <taxon>Alveolata</taxon>
        <taxon>Apicomplexa</taxon>
        <taxon>Conoidasida</taxon>
        <taxon>Coccidia</taxon>
        <taxon>Eucoccidiorida</taxon>
        <taxon>Eimeriorina</taxon>
        <taxon>Cryptosporidiidae</taxon>
        <taxon>Cryptosporidium</taxon>
    </lineage>
</organism>
<keyword evidence="7" id="KW-1185">Reference proteome</keyword>
<dbReference type="OMA" id="CIHAASH"/>
<feature type="transmembrane region" description="Helical" evidence="5">
    <location>
        <begin position="167"/>
        <end position="200"/>
    </location>
</feature>
<keyword evidence="4 5" id="KW-0472">Membrane</keyword>
<name>B6AB00_CRYMR</name>
<protein>
    <recommendedName>
        <fullName evidence="5">PRA1 family protein</fullName>
    </recommendedName>
</protein>
<sequence length="222" mass="24545">MFKEATTTSGVDPSVVYSNTNSTSLNNINVSMQSDSTRLNSKSLTTATTSNEYNPAMQQFVTTWQGLRTKIQNVTKRKLRSWDTDFFMLSSFQKVSQPKEIADRMEKNIRYFFLNYIIIIIGMTLLALILNPISLIIIVLAIFALAFVSSRPTNTITLPGGNSITKIIALYIIGGITTFGIILFSGALLFSTLAISIIIVCIHAASHIGKNNYDQVNLDSEV</sequence>
<dbReference type="GeneID" id="6994996"/>
<feature type="transmembrane region" description="Helical" evidence="5">
    <location>
        <begin position="114"/>
        <end position="147"/>
    </location>
</feature>
<dbReference type="PANTHER" id="PTHR19317:SF0">
    <property type="entry name" value="PRENYLATED RAB ACCEPTOR PROTEIN 1"/>
    <property type="match status" value="1"/>
</dbReference>
<evidence type="ECO:0000256" key="1">
    <source>
        <dbReference type="ARBA" id="ARBA00004141"/>
    </source>
</evidence>
<accession>B6AB00</accession>
<evidence type="ECO:0000256" key="3">
    <source>
        <dbReference type="ARBA" id="ARBA00022989"/>
    </source>
</evidence>
<dbReference type="VEuPathDB" id="CryptoDB:CMU_025590"/>
<dbReference type="InterPro" id="IPR004895">
    <property type="entry name" value="Prenylated_rab_accept_PRA1"/>
</dbReference>
<dbReference type="Pfam" id="PF03208">
    <property type="entry name" value="PRA1"/>
    <property type="match status" value="1"/>
</dbReference>
<dbReference type="EMBL" id="DS989727">
    <property type="protein sequence ID" value="EEA05552.1"/>
    <property type="molecule type" value="Genomic_DNA"/>
</dbReference>
<dbReference type="eggNOG" id="ENOG502T0SK">
    <property type="taxonomic scope" value="Eukaryota"/>
</dbReference>
<dbReference type="GO" id="GO:0016020">
    <property type="term" value="C:membrane"/>
    <property type="evidence" value="ECO:0007669"/>
    <property type="project" value="UniProtKB-SubCell"/>
</dbReference>
<gene>
    <name evidence="6" type="ORF">CMU_025590</name>
</gene>
<keyword evidence="2 5" id="KW-0812">Transmembrane</keyword>
<dbReference type="GO" id="GO:0005794">
    <property type="term" value="C:Golgi apparatus"/>
    <property type="evidence" value="ECO:0007669"/>
    <property type="project" value="TreeGrafter"/>
</dbReference>
<dbReference type="PANTHER" id="PTHR19317">
    <property type="entry name" value="PRENYLATED RAB ACCEPTOR 1-RELATED"/>
    <property type="match status" value="1"/>
</dbReference>
<dbReference type="OrthoDB" id="63113at2759"/>
<reference evidence="6" key="1">
    <citation type="submission" date="2008-06" db="EMBL/GenBank/DDBJ databases">
        <authorList>
            <person name="Lorenzi H."/>
            <person name="Inman J."/>
            <person name="Miller J."/>
            <person name="Schobel S."/>
            <person name="Amedeo P."/>
            <person name="Caler E.V."/>
            <person name="da Silva J."/>
        </authorList>
    </citation>
    <scope>NUCLEOTIDE SEQUENCE [LARGE SCALE GENOMIC DNA]</scope>
    <source>
        <strain evidence="6">RN66</strain>
    </source>
</reference>
<proteinExistence type="inferred from homology"/>
<evidence type="ECO:0000313" key="7">
    <source>
        <dbReference type="Proteomes" id="UP000001460"/>
    </source>
</evidence>
<dbReference type="STRING" id="441375.B6AB00"/>
<dbReference type="RefSeq" id="XP_002139901.1">
    <property type="nucleotide sequence ID" value="XM_002139865.1"/>
</dbReference>